<dbReference type="Proteomes" id="UP000514752">
    <property type="component" value="Chromosome"/>
</dbReference>
<dbReference type="InterPro" id="IPR058548">
    <property type="entry name" value="MlaB-like_STAS"/>
</dbReference>
<evidence type="ECO:0000313" key="2">
    <source>
        <dbReference type="EMBL" id="QMT39777.1"/>
    </source>
</evidence>
<dbReference type="RefSeq" id="WP_182121562.1">
    <property type="nucleotide sequence ID" value="NZ_CP059567.1"/>
</dbReference>
<organism evidence="2 3">
    <name type="scientific">Neisseria shayeganii</name>
    <dbReference type="NCBI Taxonomy" id="607712"/>
    <lineage>
        <taxon>Bacteria</taxon>
        <taxon>Pseudomonadati</taxon>
        <taxon>Pseudomonadota</taxon>
        <taxon>Betaproteobacteria</taxon>
        <taxon>Neisseriales</taxon>
        <taxon>Neisseriaceae</taxon>
        <taxon>Neisseria</taxon>
    </lineage>
</organism>
<dbReference type="InterPro" id="IPR036513">
    <property type="entry name" value="STAS_dom_sf"/>
</dbReference>
<feature type="domain" description="MlaB-like STAS" evidence="1">
    <location>
        <begin position="12"/>
        <end position="91"/>
    </location>
</feature>
<name>A0A7D7N841_9NEIS</name>
<dbReference type="EMBL" id="CP059567">
    <property type="protein sequence ID" value="QMT39777.1"/>
    <property type="molecule type" value="Genomic_DNA"/>
</dbReference>
<dbReference type="SUPFAM" id="SSF52091">
    <property type="entry name" value="SpoIIaa-like"/>
    <property type="match status" value="1"/>
</dbReference>
<dbReference type="KEGG" id="nsg:H3L94_07825"/>
<proteinExistence type="predicted"/>
<protein>
    <submittedName>
        <fullName evidence="2">STAS domain-containing protein</fullName>
    </submittedName>
</protein>
<dbReference type="AlphaFoldDB" id="A0A7D7N841"/>
<dbReference type="Gene3D" id="3.30.750.24">
    <property type="entry name" value="STAS domain"/>
    <property type="match status" value="1"/>
</dbReference>
<dbReference type="Pfam" id="PF13466">
    <property type="entry name" value="STAS_2"/>
    <property type="match status" value="1"/>
</dbReference>
<evidence type="ECO:0000259" key="1">
    <source>
        <dbReference type="Pfam" id="PF13466"/>
    </source>
</evidence>
<reference evidence="2 3" key="1">
    <citation type="submission" date="2020-07" db="EMBL/GenBank/DDBJ databases">
        <title>Genomic diversity of species in the Neisseriaceae family.</title>
        <authorList>
            <person name="Vincent A.T."/>
            <person name="Bernet E."/>
            <person name="Veyrier F.J."/>
        </authorList>
    </citation>
    <scope>NUCLEOTIDE SEQUENCE [LARGE SCALE GENOMIC DNA]</scope>
    <source>
        <strain evidence="2 3">DSM 22244</strain>
    </source>
</reference>
<evidence type="ECO:0000313" key="3">
    <source>
        <dbReference type="Proteomes" id="UP000514752"/>
    </source>
</evidence>
<sequence>MQTECRDHTVYVGGEVTVNTVTAPLYRNYCRQLAALGNEVRVDFSGVVKADSACLSLLAAALRCGEENGAAVSFLRLPAAVTLLAELYEVDDWIRT</sequence>
<accession>A0A7D7N841</accession>
<gene>
    <name evidence="2" type="ORF">H3L94_07825</name>
</gene>